<dbReference type="InterPro" id="IPR036890">
    <property type="entry name" value="HATPase_C_sf"/>
</dbReference>
<keyword evidence="3" id="KW-1185">Reference proteome</keyword>
<dbReference type="Pfam" id="PF25794">
    <property type="entry name" value="SACS"/>
    <property type="match status" value="1"/>
</dbReference>
<dbReference type="PANTHER" id="PTHR15600:SF42">
    <property type="entry name" value="SACSIN"/>
    <property type="match status" value="1"/>
</dbReference>
<dbReference type="NCBIfam" id="NF047352">
    <property type="entry name" value="P_loop_sacsin"/>
    <property type="match status" value="1"/>
</dbReference>
<gene>
    <name evidence="2" type="ORF">KI688_007726</name>
</gene>
<dbReference type="InterPro" id="IPR058210">
    <property type="entry name" value="SACS/Nov_dom"/>
</dbReference>
<dbReference type="PANTHER" id="PTHR15600">
    <property type="entry name" value="SACSIN"/>
    <property type="match status" value="1"/>
</dbReference>
<dbReference type="OrthoDB" id="2373180at2759"/>
<sequence>MESTLDDLNSFDPFYQQENIVDRIKGILNDYDPSNIFNEFLQNASDAGATECHFQLDMRSFGTEKVFSDQMAAWQGPALIIYNNAEFSDKDFEALCKLGIGNKKDDPSKIGRHGLGFNSVYHFTDVPSIVSGPYIGFFDPQMTNLHKSRDRNGTSVAKGGHRCDFRKLSMETFGDQLKPYMGFFGCDMRSHFKGTLFRIPLRMRPTKSSASKAGVRFKSTAAVAGAGVGGVEWSVGQIQKMMEKWIADAKVGMLFLKNVKTIRISDGFKLEVMVQKELLEPSNPNAPRLPGSVFKIDVSPNVSKPSENVASSQWLVCCDDAFPSDTPSPIHCLAAKRHWSPHCGVAIKFQDTDGSKFHSKLFVHLPTPISTGLPFHIHGDFALTSSRKSLAGSKEEEDEKRIWNSFLMEKCLPRTAIRAMEHLFAMYFLDPSSPGRSRDGFNSATAGYFKHWPSSSTVEFQPFLKAFLCQTYFSPAFPCPGATTVFPMQLKAGCHTIFPGPVTIPFELEEKVVPWLSKRNRAICIVPDPVISVIKAEWSKQPKFSYKQVDGDFIRESLRESPDYIKNNMKTSAEREWILGWAFQPVINPNLRVSVTSNDLQIIPLLNGEWVRLKRGKTKYYVPSQHERDLLGANDILVDADVFSTDELRLALKLLIEGDKHNVGSLPAEIFATRFLKENPSGATDQQLKQLWDYLEVEYKSKPLHTFYNFPILRTSCGTMATLGKATTGFQISGLPTQFFVFMDLLRDLDITVYSSETHRSHNFFKGHCPAFSGLRLLEAIVNHWNNLSTYRAFSMTEAKGMRDLVLACSGTITQGFMFGIGRLPIWTTLGSTNTSPLIAACEAYFLEGHFDLDKFGAFPTVLSPVEAPIFWPMGATPLKVTVALMELVLPKFHSGVLKCDGDTRAAYLDLLLNLFMVNKLSRTLANVAKDIIKSAPCYVARDGSLHFRGELFVPGEALTEMLFADQPNVFADQEMALLMARFSMESNLRSLSSSPDLVVHCAKKVLEETVDAAADQGTTRRRAVQLIQYLYKHPDAGGEDWMDPKWKVVPREANLEWPYNILAPTLPPYMAFSELVGFSIRETAWTQCGFFPAELQPSHAFKVRFPAVRIKTQALPDVLKHLNVLVKDIAPTWTSTENQHKLKSILLKIYRIIDTYIVSSINHQKFAVQRATEILKCPYILNSKDSSDPSSWLWPNQLMFGIVDDVPPYYAVDPELRQFRDFLLANGAEQIEPVEGSVDVTVGRARGHMEDLMLHFFETQDQEAGCMDVRFKFQKGTDIWAHKFVLAMASEFLSLKFKRDWVFDSRLTPEKGMQSICLSSYGDIRAGFWGLLHYFYSDALTLSNLLDKENDQGSIDDGALEPEDKLSKRLLYLMKLQHVAHRFETIRLKDLIAKELIEGKKVVHSNVFAIRGHAERNEEENVRDYCNKFIEKNRARMKGLQRNQRELLIEP</sequence>
<reference evidence="2" key="1">
    <citation type="submission" date="2021-06" db="EMBL/GenBank/DDBJ databases">
        <title>Genome Sequence of Mortierella hyaline Strain SCG-10, a Cold-Adapted, Nitrate-Reducing Fungus Isolated from Soil in Minnesota, USA.</title>
        <authorList>
            <person name="Aldossari N."/>
        </authorList>
    </citation>
    <scope>NUCLEOTIDE SEQUENCE</scope>
    <source>
        <strain evidence="2">SCG-10</strain>
    </source>
</reference>
<evidence type="ECO:0000313" key="3">
    <source>
        <dbReference type="Proteomes" id="UP000707451"/>
    </source>
</evidence>
<protein>
    <recommendedName>
        <fullName evidence="1">BTB domain-containing protein</fullName>
    </recommendedName>
</protein>
<evidence type="ECO:0000259" key="1">
    <source>
        <dbReference type="PROSITE" id="PS50097"/>
    </source>
</evidence>
<dbReference type="InterPro" id="IPR052972">
    <property type="entry name" value="Sacsin_chaperone_reg"/>
</dbReference>
<dbReference type="EMBL" id="JAHRHY010000026">
    <property type="protein sequence ID" value="KAG9061097.1"/>
    <property type="molecule type" value="Genomic_DNA"/>
</dbReference>
<dbReference type="GO" id="GO:0030544">
    <property type="term" value="F:Hsp70 protein binding"/>
    <property type="evidence" value="ECO:0007669"/>
    <property type="project" value="TreeGrafter"/>
</dbReference>
<feature type="domain" description="BTB" evidence="1">
    <location>
        <begin position="1268"/>
        <end position="1345"/>
    </location>
</feature>
<evidence type="ECO:0000313" key="2">
    <source>
        <dbReference type="EMBL" id="KAG9061097.1"/>
    </source>
</evidence>
<dbReference type="PROSITE" id="PS50097">
    <property type="entry name" value="BTB"/>
    <property type="match status" value="1"/>
</dbReference>
<dbReference type="CDD" id="cd18186">
    <property type="entry name" value="BTB_POZ_ZBTB_KLHL-like"/>
    <property type="match status" value="1"/>
</dbReference>
<organism evidence="2 3">
    <name type="scientific">Linnemannia hyalina</name>
    <dbReference type="NCBI Taxonomy" id="64524"/>
    <lineage>
        <taxon>Eukaryota</taxon>
        <taxon>Fungi</taxon>
        <taxon>Fungi incertae sedis</taxon>
        <taxon>Mucoromycota</taxon>
        <taxon>Mortierellomycotina</taxon>
        <taxon>Mortierellomycetes</taxon>
        <taxon>Mortierellales</taxon>
        <taxon>Mortierellaceae</taxon>
        <taxon>Linnemannia</taxon>
    </lineage>
</organism>
<dbReference type="SUPFAM" id="SSF55874">
    <property type="entry name" value="ATPase domain of HSP90 chaperone/DNA topoisomerase II/histidine kinase"/>
    <property type="match status" value="1"/>
</dbReference>
<accession>A0A9P7XHR6</accession>
<proteinExistence type="predicted"/>
<dbReference type="Gene3D" id="3.30.710.10">
    <property type="entry name" value="Potassium Channel Kv1.1, Chain A"/>
    <property type="match status" value="1"/>
</dbReference>
<dbReference type="Proteomes" id="UP000707451">
    <property type="component" value="Unassembled WGS sequence"/>
</dbReference>
<name>A0A9P7XHR6_9FUNG</name>
<dbReference type="InterPro" id="IPR000210">
    <property type="entry name" value="BTB/POZ_dom"/>
</dbReference>
<dbReference type="InterPro" id="IPR011333">
    <property type="entry name" value="SKP1/BTB/POZ_sf"/>
</dbReference>
<dbReference type="SUPFAM" id="SSF54695">
    <property type="entry name" value="POZ domain"/>
    <property type="match status" value="1"/>
</dbReference>
<comment type="caution">
    <text evidence="2">The sequence shown here is derived from an EMBL/GenBank/DDBJ whole genome shotgun (WGS) entry which is preliminary data.</text>
</comment>